<dbReference type="InterPro" id="IPR051487">
    <property type="entry name" value="Ser/Thr_Proteases_Immune/Dev"/>
</dbReference>
<dbReference type="OrthoDB" id="9028152at2759"/>
<comment type="domain">
    <text evidence="12">The clip domain consists of 35-55 residues which are 'knitted' together usually by 3 conserved disulfide bonds forming a clip-like compact structure.</text>
</comment>
<dbReference type="SMART" id="SM00020">
    <property type="entry name" value="Tryp_SPc"/>
    <property type="match status" value="1"/>
</dbReference>
<dbReference type="InterPro" id="IPR033116">
    <property type="entry name" value="TRYPSIN_SER"/>
</dbReference>
<dbReference type="PANTHER" id="PTHR24256">
    <property type="entry name" value="TRYPTASE-RELATED"/>
    <property type="match status" value="1"/>
</dbReference>
<dbReference type="VEuPathDB" id="VectorBase:AALF016960"/>
<evidence type="ECO:0000256" key="5">
    <source>
        <dbReference type="ARBA" id="ARBA00022820"/>
    </source>
</evidence>
<dbReference type="CDD" id="cd00190">
    <property type="entry name" value="Tryp_SPc"/>
    <property type="match status" value="1"/>
</dbReference>
<dbReference type="FunFam" id="2.40.10.10:FF:000120">
    <property type="entry name" value="Putative serine protease"/>
    <property type="match status" value="1"/>
</dbReference>
<dbReference type="Pfam" id="PF12032">
    <property type="entry name" value="CLIP"/>
    <property type="match status" value="1"/>
</dbReference>
<feature type="domain" description="Clip" evidence="14">
    <location>
        <begin position="28"/>
        <end position="82"/>
    </location>
</feature>
<dbReference type="EMBL" id="GEHC01000388">
    <property type="protein sequence ID" value="JAV47257.1"/>
    <property type="molecule type" value="Transcribed_RNA"/>
</dbReference>
<evidence type="ECO:0000256" key="6">
    <source>
        <dbReference type="ARBA" id="ARBA00022825"/>
    </source>
</evidence>
<dbReference type="VEuPathDB" id="VectorBase:AALC636_007801"/>
<evidence type="ECO:0000256" key="8">
    <source>
        <dbReference type="ARBA" id="ARBA00023180"/>
    </source>
</evidence>
<comment type="catalytic activity">
    <reaction evidence="10">
        <text>Selective cleavage of 103-Arg-|-Ser-104 and 124-Ile-|-Ile-125 bonds in Limulus clotting factor B to form activated factor B. Cleavage of -Pro-Arg-|-Xaa- bonds in synthetic substrates.</text>
        <dbReference type="EC" id="3.4.21.84"/>
    </reaction>
</comment>
<evidence type="ECO:0000259" key="13">
    <source>
        <dbReference type="PROSITE" id="PS50240"/>
    </source>
</evidence>
<keyword evidence="6 11" id="KW-0720">Serine protease</keyword>
<dbReference type="GO" id="GO:0004252">
    <property type="term" value="F:serine-type endopeptidase activity"/>
    <property type="evidence" value="ECO:0007669"/>
    <property type="project" value="UniProtKB-UniRule"/>
</dbReference>
<dbReference type="Proteomes" id="UP000069940">
    <property type="component" value="Unassembled WGS sequence"/>
</dbReference>
<evidence type="ECO:0000256" key="3">
    <source>
        <dbReference type="ARBA" id="ARBA00022729"/>
    </source>
</evidence>
<dbReference type="SMART" id="SM00680">
    <property type="entry name" value="CLIP"/>
    <property type="match status" value="1"/>
</dbReference>
<comment type="similarity">
    <text evidence="9 12">Belongs to the peptidase S1 family. CLIP subfamily.</text>
</comment>
<dbReference type="PROSITE" id="PS50240">
    <property type="entry name" value="TRYPSIN_DOM"/>
    <property type="match status" value="1"/>
</dbReference>
<sequence length="364" mass="39645">MQQPSGLLLPILLLGLATLGSALNENDPCSNPAGQSGRCIYFRECEPLLKIYSKPIISPEESKFVENSRCGMTADRKPLVCCALTNPISTGTRSQYSLPSPPNCGIDFQDRIVGGQRTALDEFPWTGLIQYRKPSGLFGFHCGASLINSRYVVTAAHCIKAIPRGWEVTGVRLGEWDLDNPIDCQEENNCADAPVDMGVERIIVHEDYNPQNKAQYNDIALIRFTRDVAFSSFISPVCLPVASAQRNKNNVGTRGVATGWGRTETASASNVKLKVELQIQDLQTCSNTYRPSGVILRDTQLCAGGVRGQDTCSGDSGGPLTKLDRANNFLYGIVSFGPNKCGTKGVPGVYTNVAKYVDWIERNI</sequence>
<feature type="signal peptide" evidence="12">
    <location>
        <begin position="1"/>
        <end position="22"/>
    </location>
</feature>
<protein>
    <recommendedName>
        <fullName evidence="12">CLIP domain-containing serine protease</fullName>
        <ecNumber evidence="11">3.4.21.-</ecNumber>
    </recommendedName>
</protein>
<evidence type="ECO:0000313" key="16">
    <source>
        <dbReference type="EMBL" id="JAV47257.1"/>
    </source>
</evidence>
<evidence type="ECO:0000256" key="7">
    <source>
        <dbReference type="ARBA" id="ARBA00023157"/>
    </source>
</evidence>
<evidence type="ECO:0000313" key="15">
    <source>
        <dbReference type="EMBL" id="JAC11435.1"/>
    </source>
</evidence>
<keyword evidence="18" id="KW-1185">Reference proteome</keyword>
<dbReference type="PROSITE" id="PS51888">
    <property type="entry name" value="CLIP"/>
    <property type="match status" value="1"/>
</dbReference>
<keyword evidence="4 11" id="KW-0378">Hydrolase</keyword>
<dbReference type="InterPro" id="IPR001254">
    <property type="entry name" value="Trypsin_dom"/>
</dbReference>
<dbReference type="KEGG" id="aalb:109414897"/>
<keyword evidence="7" id="KW-1015">Disulfide bond</keyword>
<name>A0A023EQQ6_AEDAL</name>
<reference evidence="17" key="4">
    <citation type="submission" date="2025-05" db="UniProtKB">
        <authorList>
            <consortium name="EnsemblMetazoa"/>
        </authorList>
    </citation>
    <scope>IDENTIFICATION</scope>
    <source>
        <strain evidence="17">Foshan</strain>
    </source>
</reference>
<dbReference type="EC" id="3.4.21.-" evidence="11"/>
<dbReference type="GO" id="GO:0005576">
    <property type="term" value="C:extracellular region"/>
    <property type="evidence" value="ECO:0007669"/>
    <property type="project" value="UniProtKB-SubCell"/>
</dbReference>
<reference evidence="15" key="1">
    <citation type="journal article" date="2014" name="PLoS Negl. Trop. Dis.">
        <title>Identification and characterization of seminal fluid proteins in the Asian tiger mosquito, Aedes albopictus.</title>
        <authorList>
            <person name="Boes K.E."/>
            <person name="Ribeiro J.M."/>
            <person name="Wong A."/>
            <person name="Harrington L.C."/>
            <person name="Wolfner M.F."/>
            <person name="Sirot L.K."/>
        </authorList>
    </citation>
    <scope>NUCLEOTIDE SEQUENCE</scope>
    <source>
        <tissue evidence="15">Reproductive organs</tissue>
    </source>
</reference>
<dbReference type="GO" id="GO:0042381">
    <property type="term" value="P:hemolymph coagulation"/>
    <property type="evidence" value="ECO:0007669"/>
    <property type="project" value="UniProtKB-KW"/>
</dbReference>
<dbReference type="Gene3D" id="3.30.1640.30">
    <property type="match status" value="1"/>
</dbReference>
<dbReference type="AlphaFoldDB" id="A0A023EQQ6"/>
<gene>
    <name evidence="17" type="primary">109414897</name>
</gene>
<reference evidence="16" key="3">
    <citation type="submission" date="2016-03" db="EMBL/GenBank/DDBJ databases">
        <title>RNAseq analyses of the sensorial organs of adult female Aedes albopictus.</title>
        <authorList>
            <person name="Fabrizio L."/>
            <person name="Ribeiro J.M."/>
            <person name="Arca B."/>
        </authorList>
    </citation>
    <scope>NUCLEOTIDE SEQUENCE</scope>
</reference>
<organism evidence="15">
    <name type="scientific">Aedes albopictus</name>
    <name type="common">Asian tiger mosquito</name>
    <name type="synonym">Stegomyia albopicta</name>
    <dbReference type="NCBI Taxonomy" id="7160"/>
    <lineage>
        <taxon>Eukaryota</taxon>
        <taxon>Metazoa</taxon>
        <taxon>Ecdysozoa</taxon>
        <taxon>Arthropoda</taxon>
        <taxon>Hexapoda</taxon>
        <taxon>Insecta</taxon>
        <taxon>Pterygota</taxon>
        <taxon>Neoptera</taxon>
        <taxon>Endopterygota</taxon>
        <taxon>Diptera</taxon>
        <taxon>Nematocera</taxon>
        <taxon>Culicoidea</taxon>
        <taxon>Culicidae</taxon>
        <taxon>Culicinae</taxon>
        <taxon>Aedini</taxon>
        <taxon>Aedes</taxon>
        <taxon>Stegomyia</taxon>
    </lineage>
</organism>
<evidence type="ECO:0000313" key="18">
    <source>
        <dbReference type="Proteomes" id="UP000069940"/>
    </source>
</evidence>
<feature type="chain" id="PRO_5001514259" description="CLIP domain-containing serine protease" evidence="12">
    <location>
        <begin position="23"/>
        <end position="364"/>
    </location>
</feature>
<proteinExistence type="evidence at transcript level"/>
<dbReference type="InterPro" id="IPR018114">
    <property type="entry name" value="TRYPSIN_HIS"/>
</dbReference>
<dbReference type="PROSITE" id="PS00135">
    <property type="entry name" value="TRYPSIN_SER"/>
    <property type="match status" value="1"/>
</dbReference>
<evidence type="ECO:0000256" key="4">
    <source>
        <dbReference type="ARBA" id="ARBA00022801"/>
    </source>
</evidence>
<keyword evidence="1" id="KW-0768">Sushi</keyword>
<evidence type="ECO:0000256" key="11">
    <source>
        <dbReference type="RuleBase" id="RU363034"/>
    </source>
</evidence>
<dbReference type="InterPro" id="IPR009003">
    <property type="entry name" value="Peptidase_S1_PA"/>
</dbReference>
<dbReference type="Gene3D" id="2.40.10.10">
    <property type="entry name" value="Trypsin-like serine proteases"/>
    <property type="match status" value="2"/>
</dbReference>
<keyword evidence="3 12" id="KW-0732">Signal</keyword>
<feature type="domain" description="Peptidase S1" evidence="13">
    <location>
        <begin position="112"/>
        <end position="364"/>
    </location>
</feature>
<dbReference type="GO" id="GO:0006508">
    <property type="term" value="P:proteolysis"/>
    <property type="evidence" value="ECO:0007669"/>
    <property type="project" value="UniProtKB-KW"/>
</dbReference>
<evidence type="ECO:0000256" key="2">
    <source>
        <dbReference type="ARBA" id="ARBA00022670"/>
    </source>
</evidence>
<dbReference type="EnsemblMetazoa" id="AALFPA23_022282.R33080">
    <property type="protein sequence ID" value="AALFPA23_022282.P33080"/>
    <property type="gene ID" value="AALFPA23_022282"/>
</dbReference>
<dbReference type="PRINTS" id="PR00722">
    <property type="entry name" value="CHYMOTRYPSIN"/>
</dbReference>
<reference evidence="18" key="2">
    <citation type="journal article" date="2015" name="Proc. Natl. Acad. Sci. U.S.A.">
        <title>Genome sequence of the Asian Tiger mosquito, Aedes albopictus, reveals insights into its biology, genetics, and evolution.</title>
        <authorList>
            <person name="Chen X.G."/>
            <person name="Jiang X."/>
            <person name="Gu J."/>
            <person name="Xu M."/>
            <person name="Wu Y."/>
            <person name="Deng Y."/>
            <person name="Zhang C."/>
            <person name="Bonizzoni M."/>
            <person name="Dermauw W."/>
            <person name="Vontas J."/>
            <person name="Armbruster P."/>
            <person name="Huang X."/>
            <person name="Yang Y."/>
            <person name="Zhang H."/>
            <person name="He W."/>
            <person name="Peng H."/>
            <person name="Liu Y."/>
            <person name="Wu K."/>
            <person name="Chen J."/>
            <person name="Lirakis M."/>
            <person name="Topalis P."/>
            <person name="Van Leeuwen T."/>
            <person name="Hall A.B."/>
            <person name="Jiang X."/>
            <person name="Thorpe C."/>
            <person name="Mueller R.L."/>
            <person name="Sun C."/>
            <person name="Waterhouse R.M."/>
            <person name="Yan G."/>
            <person name="Tu Z.J."/>
            <person name="Fang X."/>
            <person name="James A.A."/>
        </authorList>
    </citation>
    <scope>NUCLEOTIDE SEQUENCE [LARGE SCALE GENOMIC DNA]</scope>
    <source>
        <strain evidence="18">Foshan</strain>
    </source>
</reference>
<evidence type="ECO:0000256" key="9">
    <source>
        <dbReference type="ARBA" id="ARBA00024195"/>
    </source>
</evidence>
<dbReference type="EMBL" id="GAPW01002163">
    <property type="protein sequence ID" value="JAC11435.1"/>
    <property type="molecule type" value="mRNA"/>
</dbReference>
<evidence type="ECO:0000256" key="10">
    <source>
        <dbReference type="ARBA" id="ARBA00052079"/>
    </source>
</evidence>
<accession>A0A023EQQ6</accession>
<keyword evidence="12" id="KW-0964">Secreted</keyword>
<dbReference type="VEuPathDB" id="VectorBase:AALFPA_041198"/>
<dbReference type="VEuPathDB" id="VectorBase:AALC636_019267"/>
<evidence type="ECO:0000256" key="1">
    <source>
        <dbReference type="ARBA" id="ARBA00022659"/>
    </source>
</evidence>
<evidence type="ECO:0000313" key="17">
    <source>
        <dbReference type="EnsemblMetazoa" id="AALFPA23_022282.P33080"/>
    </source>
</evidence>
<dbReference type="InterPro" id="IPR022700">
    <property type="entry name" value="CLIP"/>
</dbReference>
<dbReference type="InterPro" id="IPR038565">
    <property type="entry name" value="CLIP_sf"/>
</dbReference>
<keyword evidence="2 11" id="KW-0645">Protease</keyword>
<dbReference type="InterPro" id="IPR043504">
    <property type="entry name" value="Peptidase_S1_PA_chymotrypsin"/>
</dbReference>
<evidence type="ECO:0000256" key="12">
    <source>
        <dbReference type="RuleBase" id="RU366078"/>
    </source>
</evidence>
<dbReference type="SUPFAM" id="SSF50494">
    <property type="entry name" value="Trypsin-like serine proteases"/>
    <property type="match status" value="1"/>
</dbReference>
<dbReference type="InterPro" id="IPR001314">
    <property type="entry name" value="Peptidase_S1A"/>
</dbReference>
<keyword evidence="5" id="KW-0353">Hemolymph clotting</keyword>
<dbReference type="Pfam" id="PF00089">
    <property type="entry name" value="Trypsin"/>
    <property type="match status" value="1"/>
</dbReference>
<dbReference type="PROSITE" id="PS00134">
    <property type="entry name" value="TRYPSIN_HIS"/>
    <property type="match status" value="1"/>
</dbReference>
<evidence type="ECO:0000259" key="14">
    <source>
        <dbReference type="PROSITE" id="PS51888"/>
    </source>
</evidence>
<keyword evidence="8" id="KW-0325">Glycoprotein</keyword>
<comment type="subcellular location">
    <subcellularLocation>
        <location evidence="12">Secreted</location>
    </subcellularLocation>
</comment>